<dbReference type="SMART" id="SM01130">
    <property type="entry name" value="DHDPS"/>
    <property type="match status" value="1"/>
</dbReference>
<dbReference type="CDD" id="cd00408">
    <property type="entry name" value="DHDPS-like"/>
    <property type="match status" value="1"/>
</dbReference>
<dbReference type="EMBL" id="VSZQ01000086">
    <property type="protein sequence ID" value="TYR63330.1"/>
    <property type="molecule type" value="Genomic_DNA"/>
</dbReference>
<dbReference type="PANTHER" id="PTHR42849">
    <property type="entry name" value="N-ACETYLNEURAMINATE LYASE"/>
    <property type="match status" value="1"/>
</dbReference>
<evidence type="ECO:0000256" key="5">
    <source>
        <dbReference type="PIRSR" id="PIRSR001365-2"/>
    </source>
</evidence>
<evidence type="ECO:0000256" key="3">
    <source>
        <dbReference type="PIRNR" id="PIRNR001365"/>
    </source>
</evidence>
<gene>
    <name evidence="6" type="ORF">FY004_17485</name>
</gene>
<dbReference type="InterPro" id="IPR020625">
    <property type="entry name" value="Schiff_base-form_aldolases_AS"/>
</dbReference>
<evidence type="ECO:0000313" key="7">
    <source>
        <dbReference type="Proteomes" id="UP000323242"/>
    </source>
</evidence>
<proteinExistence type="inferred from homology"/>
<dbReference type="InterPro" id="IPR002220">
    <property type="entry name" value="DapA-like"/>
</dbReference>
<keyword evidence="7" id="KW-1185">Reference proteome</keyword>
<keyword evidence="1 3" id="KW-0456">Lyase</keyword>
<protein>
    <submittedName>
        <fullName evidence="6">Dihydrodipicolinate synthase family protein</fullName>
    </submittedName>
</protein>
<dbReference type="Proteomes" id="UP000323242">
    <property type="component" value="Unassembled WGS sequence"/>
</dbReference>
<evidence type="ECO:0000313" key="6">
    <source>
        <dbReference type="EMBL" id="TYR63330.1"/>
    </source>
</evidence>
<evidence type="ECO:0000256" key="2">
    <source>
        <dbReference type="ARBA" id="ARBA00023270"/>
    </source>
</evidence>
<comment type="caution">
    <text evidence="6">The sequence shown here is derived from an EMBL/GenBank/DDBJ whole genome shotgun (WGS) entry which is preliminary data.</text>
</comment>
<dbReference type="PIRSF" id="PIRSF001365">
    <property type="entry name" value="DHDPS"/>
    <property type="match status" value="1"/>
</dbReference>
<comment type="similarity">
    <text evidence="3">Belongs to the DapA family.</text>
</comment>
<evidence type="ECO:0000256" key="1">
    <source>
        <dbReference type="ARBA" id="ARBA00023239"/>
    </source>
</evidence>
<dbReference type="PROSITE" id="PS00666">
    <property type="entry name" value="DHDPS_2"/>
    <property type="match status" value="1"/>
</dbReference>
<sequence length="316" mass="32604">MTAPSPVYSGVIPPVVTPLTADGELDRASLERVVGHLLDGGVHGLFALGSSGETAYLTPARQDEVIKVITATAAGQVPVLVGAIETTTDRAAGRARAAAALGADAVVATAPFYTRTHVTEIDRHFRDLAAAVDLPLLAYDVPVCVHSKLDPELLLPLAADGVLAGVKDSSGDDGSFRRLVIGARDLPGFSILTGHELVVDAMMLSGARGSVPGLGNVDPHGYVRLHEAAVRGDWATARAEQDRLVGLFDIVRAARPGTASATAAGLGAFKTALMLRGVIATNVMSPPMRRLDETETASVSSCLARAGLSRAGVGPR</sequence>
<dbReference type="GO" id="GO:0019262">
    <property type="term" value="P:N-acetylneuraminate catabolic process"/>
    <property type="evidence" value="ECO:0007669"/>
    <property type="project" value="TreeGrafter"/>
</dbReference>
<dbReference type="GO" id="GO:0005829">
    <property type="term" value="C:cytosol"/>
    <property type="evidence" value="ECO:0007669"/>
    <property type="project" value="TreeGrafter"/>
</dbReference>
<feature type="active site" description="Proton donor/acceptor" evidence="4">
    <location>
        <position position="139"/>
    </location>
</feature>
<dbReference type="PRINTS" id="PR00146">
    <property type="entry name" value="DHPICSNTHASE"/>
</dbReference>
<dbReference type="Pfam" id="PF00701">
    <property type="entry name" value="DHDPS"/>
    <property type="match status" value="1"/>
</dbReference>
<organism evidence="6 7">
    <name type="scientific">Streptomyces parvus</name>
    <dbReference type="NCBI Taxonomy" id="66428"/>
    <lineage>
        <taxon>Bacteria</taxon>
        <taxon>Bacillati</taxon>
        <taxon>Actinomycetota</taxon>
        <taxon>Actinomycetes</taxon>
        <taxon>Kitasatosporales</taxon>
        <taxon>Streptomycetaceae</taxon>
        <taxon>Streptomyces</taxon>
    </lineage>
</organism>
<name>A0A5D4JGJ8_9ACTN</name>
<dbReference type="InterPro" id="IPR013785">
    <property type="entry name" value="Aldolase_TIM"/>
</dbReference>
<accession>A0A5D4JGJ8</accession>
<keyword evidence="2" id="KW-0704">Schiff base</keyword>
<dbReference type="PANTHER" id="PTHR42849:SF1">
    <property type="entry name" value="N-ACETYLNEURAMINATE LYASE"/>
    <property type="match status" value="1"/>
</dbReference>
<feature type="active site" description="Schiff-base intermediate with substrate" evidence="4">
    <location>
        <position position="167"/>
    </location>
</feature>
<dbReference type="GO" id="GO:0008747">
    <property type="term" value="F:N-acetylneuraminate lyase activity"/>
    <property type="evidence" value="ECO:0007669"/>
    <property type="project" value="TreeGrafter"/>
</dbReference>
<feature type="binding site" evidence="5">
    <location>
        <position position="211"/>
    </location>
    <ligand>
        <name>pyruvate</name>
        <dbReference type="ChEBI" id="CHEBI:15361"/>
    </ligand>
</feature>
<evidence type="ECO:0000256" key="4">
    <source>
        <dbReference type="PIRSR" id="PIRSR001365-1"/>
    </source>
</evidence>
<dbReference type="RefSeq" id="WP_148903072.1">
    <property type="nucleotide sequence ID" value="NZ_VSZQ01000086.1"/>
</dbReference>
<reference evidence="6 7" key="1">
    <citation type="submission" date="2019-08" db="EMBL/GenBank/DDBJ databases">
        <title>Draft genome for granaticin producer strain Streptomyces parvus C05.</title>
        <authorList>
            <person name="Gonzalez-Pimentel J.L."/>
        </authorList>
    </citation>
    <scope>NUCLEOTIDE SEQUENCE [LARGE SCALE GENOMIC DNA]</scope>
    <source>
        <strain evidence="6 7">C05</strain>
    </source>
</reference>
<dbReference type="SUPFAM" id="SSF51569">
    <property type="entry name" value="Aldolase"/>
    <property type="match status" value="1"/>
</dbReference>
<dbReference type="Gene3D" id="3.20.20.70">
    <property type="entry name" value="Aldolase class I"/>
    <property type="match status" value="1"/>
</dbReference>
<dbReference type="AlphaFoldDB" id="A0A5D4JGJ8"/>